<feature type="non-terminal residue" evidence="2">
    <location>
        <position position="1"/>
    </location>
</feature>
<evidence type="ECO:0000313" key="2">
    <source>
        <dbReference type="EMBL" id="CAF5137166.1"/>
    </source>
</evidence>
<name>A0A822FWJ8_9BILA</name>
<dbReference type="EMBL" id="CAJOBR010081258">
    <property type="protein sequence ID" value="CAF5123913.1"/>
    <property type="molecule type" value="Genomic_DNA"/>
</dbReference>
<protein>
    <submittedName>
        <fullName evidence="2">Uncharacterized protein</fullName>
    </submittedName>
</protein>
<comment type="caution">
    <text evidence="2">The sequence shown here is derived from an EMBL/GenBank/DDBJ whole genome shotgun (WGS) entry which is preliminary data.</text>
</comment>
<feature type="non-terminal residue" evidence="2">
    <location>
        <position position="63"/>
    </location>
</feature>
<organism evidence="2 3">
    <name type="scientific">Rotaria socialis</name>
    <dbReference type="NCBI Taxonomy" id="392032"/>
    <lineage>
        <taxon>Eukaryota</taxon>
        <taxon>Metazoa</taxon>
        <taxon>Spiralia</taxon>
        <taxon>Gnathifera</taxon>
        <taxon>Rotifera</taxon>
        <taxon>Eurotatoria</taxon>
        <taxon>Bdelloidea</taxon>
        <taxon>Philodinida</taxon>
        <taxon>Philodinidae</taxon>
        <taxon>Rotaria</taxon>
    </lineage>
</organism>
<sequence length="63" mass="7407">RLTLEQKLAIVASEYEQIKTEALRRNTVNERNTDQSESDIEWIDVELEDFQLAITELLKLKES</sequence>
<evidence type="ECO:0000313" key="3">
    <source>
        <dbReference type="Proteomes" id="UP000663848"/>
    </source>
</evidence>
<reference evidence="2" key="1">
    <citation type="submission" date="2021-02" db="EMBL/GenBank/DDBJ databases">
        <authorList>
            <person name="Nowell W R."/>
        </authorList>
    </citation>
    <scope>NUCLEOTIDE SEQUENCE</scope>
</reference>
<dbReference type="AlphaFoldDB" id="A0A822FWJ8"/>
<proteinExistence type="predicted"/>
<dbReference type="EMBL" id="CAJOBR010088768">
    <property type="protein sequence ID" value="CAF5137166.1"/>
    <property type="molecule type" value="Genomic_DNA"/>
</dbReference>
<gene>
    <name evidence="1" type="ORF">QYT958_LOCUS46241</name>
    <name evidence="2" type="ORF">QYT958_LOCUS47375</name>
</gene>
<accession>A0A822FWJ8</accession>
<evidence type="ECO:0000313" key="1">
    <source>
        <dbReference type="EMBL" id="CAF5123913.1"/>
    </source>
</evidence>
<dbReference type="Proteomes" id="UP000663848">
    <property type="component" value="Unassembled WGS sequence"/>
</dbReference>